<dbReference type="EMBL" id="CAJMWZ010007184">
    <property type="protein sequence ID" value="CAE6533858.1"/>
    <property type="molecule type" value="Genomic_DNA"/>
</dbReference>
<evidence type="ECO:0000256" key="1">
    <source>
        <dbReference type="SAM" id="Phobius"/>
    </source>
</evidence>
<accession>A0A8H3DM05</accession>
<evidence type="ECO:0000313" key="2">
    <source>
        <dbReference type="EMBL" id="CAE6533858.1"/>
    </source>
</evidence>
<keyword evidence="1" id="KW-0812">Transmembrane</keyword>
<sequence length="410" mass="43610">MDFKSRRARSTCSVITILSIISTFQQPTSALSFGDLNFLSPRNTAGSRYSTLARNRLSRRDDDWAGYDDPRVDGGSLLTSGFTTYPAGLGEPLNVILSAKSDGDVLVDREDKGGLRNFFLSMHFSGECLGQHLGSDQQANLGDGRGAVNETSVMRYNYEDPYVGTCRETVEGGNHFRYWIQKSTKAVFMAASVELPIELGHDIVRNGYNLGRDWIVGNLTGTRIVSFDFQPDVPAARAIPDSVKSLSASSVAATNTVPPTSFVPNITFPLSTVVPTETSSTPVVVAISQSTASTATVPIAIPTASLTFSTPTPTPSPVGTSPTYTGRSSWGGYTYETTATYVAGLLSNSSDGVNHPITVEQNGRAAQDGLIAVLQVKIVSRPEGSGALLNTPLPVAFITLIAGLVSFSFA</sequence>
<gene>
    <name evidence="2" type="ORF">RDB_LOCUS135920</name>
</gene>
<name>A0A8H3DM05_9AGAM</name>
<keyword evidence="1" id="KW-0472">Membrane</keyword>
<dbReference type="AlphaFoldDB" id="A0A8H3DM05"/>
<evidence type="ECO:0000313" key="3">
    <source>
        <dbReference type="Proteomes" id="UP000663850"/>
    </source>
</evidence>
<comment type="caution">
    <text evidence="2">The sequence shown here is derived from an EMBL/GenBank/DDBJ whole genome shotgun (WGS) entry which is preliminary data.</text>
</comment>
<keyword evidence="1" id="KW-1133">Transmembrane helix</keyword>
<proteinExistence type="predicted"/>
<feature type="transmembrane region" description="Helical" evidence="1">
    <location>
        <begin position="387"/>
        <end position="409"/>
    </location>
</feature>
<protein>
    <submittedName>
        <fullName evidence="2">Uncharacterized protein</fullName>
    </submittedName>
</protein>
<organism evidence="2 3">
    <name type="scientific">Rhizoctonia solani</name>
    <dbReference type="NCBI Taxonomy" id="456999"/>
    <lineage>
        <taxon>Eukaryota</taxon>
        <taxon>Fungi</taxon>
        <taxon>Dikarya</taxon>
        <taxon>Basidiomycota</taxon>
        <taxon>Agaricomycotina</taxon>
        <taxon>Agaricomycetes</taxon>
        <taxon>Cantharellales</taxon>
        <taxon>Ceratobasidiaceae</taxon>
        <taxon>Rhizoctonia</taxon>
    </lineage>
</organism>
<dbReference type="Proteomes" id="UP000663850">
    <property type="component" value="Unassembled WGS sequence"/>
</dbReference>
<reference evidence="2" key="1">
    <citation type="submission" date="2021-01" db="EMBL/GenBank/DDBJ databases">
        <authorList>
            <person name="Kaushik A."/>
        </authorList>
    </citation>
    <scope>NUCLEOTIDE SEQUENCE</scope>
    <source>
        <strain evidence="2">Type strain: AG8-Rh-89/</strain>
    </source>
</reference>